<evidence type="ECO:0000313" key="2">
    <source>
        <dbReference type="Proteomes" id="UP000019593"/>
    </source>
</evidence>
<reference evidence="1 2" key="1">
    <citation type="submission" date="2013-03" db="EMBL/GenBank/DDBJ databases">
        <authorList>
            <person name="Fiebig A."/>
            <person name="Goeker M."/>
            <person name="Klenk H.-P.P."/>
        </authorList>
    </citation>
    <scope>NUCLEOTIDE SEQUENCE [LARGE SCALE GENOMIC DNA]</scope>
    <source>
        <strain evidence="2">DSM 19469</strain>
    </source>
</reference>
<keyword evidence="2" id="KW-1185">Reference proteome</keyword>
<dbReference type="HOGENOM" id="CLU_3316277_0_0_5"/>
<name>W8RS99_9RHOB</name>
<gene>
    <name evidence="1" type="ORF">roselon_01586</name>
</gene>
<sequence length="39" mass="4420">MHVVERERCSFHVKESSRVVVVNKRTAGTTLLPLLSSRP</sequence>
<dbReference type="EMBL" id="CP004372">
    <property type="protein sequence ID" value="AHM03968.1"/>
    <property type="molecule type" value="Genomic_DNA"/>
</dbReference>
<dbReference type="KEGG" id="red:roselon_01586"/>
<accession>W8RS99</accession>
<protein>
    <submittedName>
        <fullName evidence="1">Uncharacterized protein</fullName>
    </submittedName>
</protein>
<evidence type="ECO:0000313" key="1">
    <source>
        <dbReference type="EMBL" id="AHM03968.1"/>
    </source>
</evidence>
<dbReference type="Proteomes" id="UP000019593">
    <property type="component" value="Chromosome"/>
</dbReference>
<dbReference type="AlphaFoldDB" id="W8RS99"/>
<organism evidence="1 2">
    <name type="scientific">Roseicyclus elongatus DSM 19469</name>
    <dbReference type="NCBI Taxonomy" id="1294273"/>
    <lineage>
        <taxon>Bacteria</taxon>
        <taxon>Pseudomonadati</taxon>
        <taxon>Pseudomonadota</taxon>
        <taxon>Alphaproteobacteria</taxon>
        <taxon>Rhodobacterales</taxon>
        <taxon>Roseobacteraceae</taxon>
        <taxon>Roseicyclus</taxon>
    </lineage>
</organism>
<proteinExistence type="predicted"/>